<evidence type="ECO:0000313" key="1">
    <source>
        <dbReference type="EMBL" id="GFR37820.1"/>
    </source>
</evidence>
<protein>
    <submittedName>
        <fullName evidence="1">Uncharacterized protein</fullName>
    </submittedName>
</protein>
<evidence type="ECO:0000313" key="2">
    <source>
        <dbReference type="Proteomes" id="UP000654993"/>
    </source>
</evidence>
<dbReference type="AlphaFoldDB" id="A0A916VGV1"/>
<dbReference type="Proteomes" id="UP000654993">
    <property type="component" value="Unassembled WGS sequence"/>
</dbReference>
<keyword evidence="2" id="KW-1185">Reference proteome</keyword>
<dbReference type="RefSeq" id="WP_200966098.1">
    <property type="nucleotide sequence ID" value="NZ_BMAQ01000007.1"/>
</dbReference>
<dbReference type="EMBL" id="BMAQ01000007">
    <property type="protein sequence ID" value="GFR37820.1"/>
    <property type="molecule type" value="Genomic_DNA"/>
</dbReference>
<name>A0A916VGV1_9BACL</name>
<organism evidence="1 2">
    <name type="scientific">Insulibacter thermoxylanivorax</name>
    <dbReference type="NCBI Taxonomy" id="2749268"/>
    <lineage>
        <taxon>Bacteria</taxon>
        <taxon>Bacillati</taxon>
        <taxon>Bacillota</taxon>
        <taxon>Bacilli</taxon>
        <taxon>Bacillales</taxon>
        <taxon>Paenibacillaceae</taxon>
        <taxon>Insulibacter</taxon>
    </lineage>
</organism>
<proteinExistence type="predicted"/>
<reference evidence="1" key="1">
    <citation type="submission" date="2020-08" db="EMBL/GenBank/DDBJ databases">
        <authorList>
            <person name="Uke A."/>
            <person name="Chhe C."/>
            <person name="Baramee S."/>
            <person name="Kosugi A."/>
        </authorList>
    </citation>
    <scope>NUCLEOTIDE SEQUENCE</scope>
    <source>
        <strain evidence="1">DA-C8</strain>
    </source>
</reference>
<comment type="caution">
    <text evidence="1">The sequence shown here is derived from an EMBL/GenBank/DDBJ whole genome shotgun (WGS) entry which is preliminary data.</text>
</comment>
<sequence>MSDHYRFIYDERLGIRLPELDLEWDQYSEEEQAKILLEWEMIRGTIPERIRSFEAKIKEKQSQLDEEEDFAASCRLNSEIAELASCIHDLQLWYRIDQSIENRRNNHY</sequence>
<gene>
    <name evidence="1" type="ORF">PRECH8_11160</name>
</gene>
<accession>A0A916VGV1</accession>
<reference evidence="1" key="2">
    <citation type="journal article" date="2021" name="Data Brief">
        <title>Draft genome sequence data of the facultative, thermophilic, xylanolytic bacterium Paenibacillus sp. strain DA-C8.</title>
        <authorList>
            <person name="Chhe C."/>
            <person name="Uke A."/>
            <person name="Baramee S."/>
            <person name="Ungkulpasvich U."/>
            <person name="Tachaapaikoon C."/>
            <person name="Pason P."/>
            <person name="Waeonukul R."/>
            <person name="Ratanakhanokchai K."/>
            <person name="Kosugi A."/>
        </authorList>
    </citation>
    <scope>NUCLEOTIDE SEQUENCE</scope>
    <source>
        <strain evidence="1">DA-C8</strain>
    </source>
</reference>